<comment type="similarity">
    <text evidence="2 10">Belongs to the glycosyltransferase 31 family.</text>
</comment>
<proteinExistence type="inferred from homology"/>
<dbReference type="Proteomes" id="UP000230423">
    <property type="component" value="Unassembled WGS sequence"/>
</dbReference>
<evidence type="ECO:0000256" key="11">
    <source>
        <dbReference type="SAM" id="MobiDB-lite"/>
    </source>
</evidence>
<dbReference type="OrthoDB" id="6355886at2759"/>
<protein>
    <recommendedName>
        <fullName evidence="10">Hexosyltransferase</fullName>
        <ecNumber evidence="10">2.4.1.-</ecNumber>
    </recommendedName>
</protein>
<dbReference type="EC" id="2.4.1.-" evidence="10"/>
<comment type="subcellular location">
    <subcellularLocation>
        <location evidence="1 10">Golgi apparatus membrane</location>
        <topology evidence="1 10">Single-pass type II membrane protein</topology>
    </subcellularLocation>
</comment>
<sequence>MESIEEDTRSVQDGTSKSEEKGVNSLVGQRFGTVKYRNQIHESFITVTCGNPVLRSWSEEPFTLKRLAVQKYITVPNSCLCERAYYVVIVHVQANDLKTRQEWRNTYGRLQNEFNFALIFVTGTAGTQSSNDVLKYEASMYRDILQVDTIDTYRNLVLKNVAALRYIAAACTNVQAVVKVDDNVAWNIEMSKTVIHAAIQDEKIYCRWSSPKNKPSHCLGIAYVLPRTAVLRMLNVISEEQVYG</sequence>
<evidence type="ECO:0000256" key="10">
    <source>
        <dbReference type="RuleBase" id="RU363063"/>
    </source>
</evidence>
<evidence type="ECO:0000256" key="3">
    <source>
        <dbReference type="ARBA" id="ARBA00022676"/>
    </source>
</evidence>
<evidence type="ECO:0000256" key="5">
    <source>
        <dbReference type="ARBA" id="ARBA00022692"/>
    </source>
</evidence>
<feature type="compositionally biased region" description="Basic and acidic residues" evidence="11">
    <location>
        <begin position="1"/>
        <end position="22"/>
    </location>
</feature>
<keyword evidence="7" id="KW-1133">Transmembrane helix</keyword>
<evidence type="ECO:0000256" key="9">
    <source>
        <dbReference type="ARBA" id="ARBA00023136"/>
    </source>
</evidence>
<dbReference type="InterPro" id="IPR002659">
    <property type="entry name" value="Glyco_trans_31"/>
</dbReference>
<dbReference type="Pfam" id="PF01762">
    <property type="entry name" value="Galactosyl_T"/>
    <property type="match status" value="1"/>
</dbReference>
<evidence type="ECO:0000256" key="2">
    <source>
        <dbReference type="ARBA" id="ARBA00008661"/>
    </source>
</evidence>
<dbReference type="GO" id="GO:0000139">
    <property type="term" value="C:Golgi membrane"/>
    <property type="evidence" value="ECO:0007669"/>
    <property type="project" value="UniProtKB-SubCell"/>
</dbReference>
<accession>A0A2G9UJF7</accession>
<organism evidence="12 13">
    <name type="scientific">Teladorsagia circumcincta</name>
    <name type="common">Brown stomach worm</name>
    <name type="synonym">Ostertagia circumcincta</name>
    <dbReference type="NCBI Taxonomy" id="45464"/>
    <lineage>
        <taxon>Eukaryota</taxon>
        <taxon>Metazoa</taxon>
        <taxon>Ecdysozoa</taxon>
        <taxon>Nematoda</taxon>
        <taxon>Chromadorea</taxon>
        <taxon>Rhabditida</taxon>
        <taxon>Rhabditina</taxon>
        <taxon>Rhabditomorpha</taxon>
        <taxon>Strongyloidea</taxon>
        <taxon>Trichostrongylidae</taxon>
        <taxon>Teladorsagia</taxon>
    </lineage>
</organism>
<evidence type="ECO:0000256" key="8">
    <source>
        <dbReference type="ARBA" id="ARBA00023034"/>
    </source>
</evidence>
<name>A0A2G9UJF7_TELCI</name>
<keyword evidence="6" id="KW-0735">Signal-anchor</keyword>
<keyword evidence="3 10" id="KW-0328">Glycosyltransferase</keyword>
<gene>
    <name evidence="12" type="ORF">TELCIR_07774</name>
</gene>
<dbReference type="EMBL" id="KZ346294">
    <property type="protein sequence ID" value="PIO70374.1"/>
    <property type="molecule type" value="Genomic_DNA"/>
</dbReference>
<keyword evidence="13" id="KW-1185">Reference proteome</keyword>
<evidence type="ECO:0000313" key="12">
    <source>
        <dbReference type="EMBL" id="PIO70374.1"/>
    </source>
</evidence>
<dbReference type="PANTHER" id="PTHR11214:SF3">
    <property type="entry name" value="BETA-1,3-GALACTOSYLTRANSFERASE 6"/>
    <property type="match status" value="1"/>
</dbReference>
<reference evidence="12 13" key="1">
    <citation type="submission" date="2015-09" db="EMBL/GenBank/DDBJ databases">
        <title>Draft genome of the parasitic nematode Teladorsagia circumcincta isolate WARC Sus (inbred).</title>
        <authorList>
            <person name="Mitreva M."/>
        </authorList>
    </citation>
    <scope>NUCLEOTIDE SEQUENCE [LARGE SCALE GENOMIC DNA]</scope>
    <source>
        <strain evidence="12 13">S</strain>
    </source>
</reference>
<keyword evidence="4 12" id="KW-0808">Transferase</keyword>
<feature type="region of interest" description="Disordered" evidence="11">
    <location>
        <begin position="1"/>
        <end position="23"/>
    </location>
</feature>
<evidence type="ECO:0000256" key="7">
    <source>
        <dbReference type="ARBA" id="ARBA00022989"/>
    </source>
</evidence>
<dbReference type="PANTHER" id="PTHR11214">
    <property type="entry name" value="BETA-1,3-N-ACETYLGLUCOSAMINYLTRANSFERASE"/>
    <property type="match status" value="1"/>
</dbReference>
<keyword evidence="8 10" id="KW-0333">Golgi apparatus</keyword>
<evidence type="ECO:0000313" key="13">
    <source>
        <dbReference type="Proteomes" id="UP000230423"/>
    </source>
</evidence>
<dbReference type="GO" id="GO:0006493">
    <property type="term" value="P:protein O-linked glycosylation"/>
    <property type="evidence" value="ECO:0007669"/>
    <property type="project" value="TreeGrafter"/>
</dbReference>
<evidence type="ECO:0000256" key="1">
    <source>
        <dbReference type="ARBA" id="ARBA00004323"/>
    </source>
</evidence>
<evidence type="ECO:0000256" key="6">
    <source>
        <dbReference type="ARBA" id="ARBA00022968"/>
    </source>
</evidence>
<feature type="non-terminal residue" evidence="12">
    <location>
        <position position="244"/>
    </location>
</feature>
<dbReference type="GO" id="GO:0016758">
    <property type="term" value="F:hexosyltransferase activity"/>
    <property type="evidence" value="ECO:0007669"/>
    <property type="project" value="InterPro"/>
</dbReference>
<keyword evidence="9" id="KW-0472">Membrane</keyword>
<dbReference type="AlphaFoldDB" id="A0A2G9UJF7"/>
<evidence type="ECO:0000256" key="4">
    <source>
        <dbReference type="ARBA" id="ARBA00022679"/>
    </source>
</evidence>
<keyword evidence="5" id="KW-0812">Transmembrane</keyword>